<reference evidence="2" key="1">
    <citation type="submission" date="2020-10" db="EMBL/GenBank/DDBJ databases">
        <authorList>
            <person name="Muller C M."/>
        </authorList>
    </citation>
    <scope>NUCLEOTIDE SEQUENCE</scope>
    <source>
        <strain evidence="2">THUN-12</strain>
    </source>
</reference>
<dbReference type="GO" id="GO:1990871">
    <property type="term" value="C:Vma12-Vma22 assembly complex"/>
    <property type="evidence" value="ECO:0007669"/>
    <property type="project" value="TreeGrafter"/>
</dbReference>
<dbReference type="Pfam" id="PF21730">
    <property type="entry name" value="Vma22_CCDC115"/>
    <property type="match status" value="1"/>
</dbReference>
<proteinExistence type="predicted"/>
<name>A0A9W4D7I4_BLUGR</name>
<dbReference type="InterPro" id="IPR040357">
    <property type="entry name" value="Vma22/CCDC115"/>
</dbReference>
<evidence type="ECO:0000313" key="3">
    <source>
        <dbReference type="Proteomes" id="UP000683417"/>
    </source>
</evidence>
<dbReference type="AlphaFoldDB" id="A0A9W4D7I4"/>
<dbReference type="GO" id="GO:0070072">
    <property type="term" value="P:vacuolar proton-transporting V-type ATPase complex assembly"/>
    <property type="evidence" value="ECO:0007669"/>
    <property type="project" value="InterPro"/>
</dbReference>
<evidence type="ECO:0000313" key="2">
    <source>
        <dbReference type="EMBL" id="CAD6505474.1"/>
    </source>
</evidence>
<dbReference type="Proteomes" id="UP000683417">
    <property type="component" value="Unassembled WGS sequence"/>
</dbReference>
<gene>
    <name evidence="2" type="ORF">BGTH12_LOCUS6832</name>
</gene>
<evidence type="ECO:0000256" key="1">
    <source>
        <dbReference type="ARBA" id="ARBA00093634"/>
    </source>
</evidence>
<dbReference type="EMBL" id="CAJHIT010000009">
    <property type="protein sequence ID" value="CAD6505474.1"/>
    <property type="molecule type" value="Genomic_DNA"/>
</dbReference>
<protein>
    <recommendedName>
        <fullName evidence="1">Vacuolar ATPase assembly protein VMA22</fullName>
    </recommendedName>
</protein>
<dbReference type="PANTHER" id="PTHR31996:SF2">
    <property type="entry name" value="COILED-COIL DOMAIN-CONTAINING PROTEIN 115"/>
    <property type="match status" value="1"/>
</dbReference>
<comment type="caution">
    <text evidence="2">The sequence shown here is derived from an EMBL/GenBank/DDBJ whole genome shotgun (WGS) entry which is preliminary data.</text>
</comment>
<dbReference type="GO" id="GO:0051082">
    <property type="term" value="F:unfolded protein binding"/>
    <property type="evidence" value="ECO:0007669"/>
    <property type="project" value="TreeGrafter"/>
</dbReference>
<sequence>MAFEEPFQKSVSLRSQSDKIDCLLVHYLDLIDRYEKLRKSLCKLQSSVLQNISKANFNANRGIRYGEDLYDTRMQALRLCSISKDEKNGTSIFTVDAPTQPDLKIDLEPHDIGTKEHGRETKGCPDKMNENKGVTNDFLVNRNAIRMFGILTPQALRLAQTDSVKMVEEIIPKIATVNAEMIKLEVEIYRACELKAISVSG</sequence>
<accession>A0A9W4D7I4</accession>
<dbReference type="PANTHER" id="PTHR31996">
    <property type="entry name" value="COILED-COIL DOMAIN-CONTAINING PROTEIN 115"/>
    <property type="match status" value="1"/>
</dbReference>
<organism evidence="2 3">
    <name type="scientific">Blumeria graminis f. sp. triticale</name>
    <dbReference type="NCBI Taxonomy" id="1689686"/>
    <lineage>
        <taxon>Eukaryota</taxon>
        <taxon>Fungi</taxon>
        <taxon>Dikarya</taxon>
        <taxon>Ascomycota</taxon>
        <taxon>Pezizomycotina</taxon>
        <taxon>Leotiomycetes</taxon>
        <taxon>Erysiphales</taxon>
        <taxon>Erysiphaceae</taxon>
        <taxon>Blumeria</taxon>
    </lineage>
</organism>